<gene>
    <name evidence="2" type="ORF">YEW_BF06010</name>
</gene>
<evidence type="ECO:0000259" key="1">
    <source>
        <dbReference type="Pfam" id="PF11898"/>
    </source>
</evidence>
<proteinExistence type="predicted"/>
<reference evidence="2" key="1">
    <citation type="journal article" date="2011" name="BMC Genomics">
        <title>Shotgun sequencing of Yersinia enterocolitica strain W22703 (biotype 2, serotype O:9): genomic evidence for oscillation between invertebrates and mammals.</title>
        <authorList>
            <person name="Fuchs T.M."/>
            <person name="Brandt K."/>
            <person name="Starke M."/>
            <person name="Rattei T."/>
        </authorList>
    </citation>
    <scope>NUCLEOTIDE SEQUENCE</scope>
</reference>
<dbReference type="InterPro" id="IPR024590">
    <property type="entry name" value="HrpA_C"/>
</dbReference>
<sequence length="366" mass="42437">METSLLDALERELRRMTGVTVSRESWQWEQVPDHLKMTFRVLDDKNRTLREGKDLAALKLQLQEKVQETLSAVADDGIEQNNLHIWSFGSLPVCYEQRRGGYEVKAYPALVDEKDSVAIRLFDTEAQQQQAMWQGTRRLLLLNIPSPIKYLHEKLPNKSKLGLYFNTYGKVMDLIDDCIACGVDKLVAQYGGPVWQEADFALLQEKVRAELNDTVVDIAKQVEQILTTVFSINKRLKGRVDISQALALSDIKAQLGGLIYRGFVTNNGWKRLPDTLRYLHAIERRMEKLAVDPHRDRAQMQRVEHVQQMWQQWLNRLPPKRQQDEDVKEVRWMIEELRVSLFAQQLGTPYPISDKRILQTIEQLSA</sequence>
<name>F4MZB1_YEREN</name>
<accession>F4MZB1</accession>
<protein>
    <recommendedName>
        <fullName evidence="1">RNA helicase HrpA C-terminal domain-containing protein</fullName>
    </recommendedName>
</protein>
<organism evidence="2">
    <name type="scientific">Yersinia enterocolitica W22703</name>
    <dbReference type="NCBI Taxonomy" id="913028"/>
    <lineage>
        <taxon>Bacteria</taxon>
        <taxon>Pseudomonadati</taxon>
        <taxon>Pseudomonadota</taxon>
        <taxon>Gammaproteobacteria</taxon>
        <taxon>Enterobacterales</taxon>
        <taxon>Yersiniaceae</taxon>
        <taxon>Yersinia</taxon>
    </lineage>
</organism>
<dbReference type="Pfam" id="PF11898">
    <property type="entry name" value="DUF3418"/>
    <property type="match status" value="1"/>
</dbReference>
<evidence type="ECO:0000313" key="2">
    <source>
        <dbReference type="EMBL" id="CBX71169.1"/>
    </source>
</evidence>
<feature type="domain" description="RNA helicase HrpA C-terminal" evidence="1">
    <location>
        <begin position="2"/>
        <end position="363"/>
    </location>
</feature>
<dbReference type="EMBL" id="FR718569">
    <property type="protein sequence ID" value="CBX71169.1"/>
    <property type="molecule type" value="Genomic_DNA"/>
</dbReference>
<dbReference type="AlphaFoldDB" id="F4MZB1"/>